<dbReference type="AlphaFoldDB" id="A0A913XGE2"/>
<dbReference type="InterPro" id="IPR027417">
    <property type="entry name" value="P-loop_NTPase"/>
</dbReference>
<dbReference type="InterPro" id="IPR003593">
    <property type="entry name" value="AAA+_ATPase"/>
</dbReference>
<dbReference type="OrthoDB" id="2161974at2759"/>
<sequence>MANLANGEWLKRNQNLLITGPTGCGKTYLACAIGNHACRQGLSVSYYRAPRLFEALTIAHANGTYQRLIKSIAKSKLLIIDDWGLDQLSSSHRTDLLEIMEDRHGSSCTLVTSQLPTIQWHESIGDPTLADAILDRLLHNAHKLPLN</sequence>
<dbReference type="PANTHER" id="PTHR30050:SF4">
    <property type="entry name" value="ATP-BINDING PROTEIN RV3427C IN INSERTION SEQUENCE-RELATED"/>
    <property type="match status" value="1"/>
</dbReference>
<dbReference type="SUPFAM" id="SSF52540">
    <property type="entry name" value="P-loop containing nucleoside triphosphate hydrolases"/>
    <property type="match status" value="1"/>
</dbReference>
<protein>
    <recommendedName>
        <fullName evidence="1">AAA+ ATPase domain-containing protein</fullName>
    </recommendedName>
</protein>
<evidence type="ECO:0000313" key="3">
    <source>
        <dbReference type="Proteomes" id="UP000887567"/>
    </source>
</evidence>
<dbReference type="Gene3D" id="3.40.50.300">
    <property type="entry name" value="P-loop containing nucleotide triphosphate hydrolases"/>
    <property type="match status" value="1"/>
</dbReference>
<reference evidence="2" key="1">
    <citation type="submission" date="2022-11" db="UniProtKB">
        <authorList>
            <consortium name="EnsemblMetazoa"/>
        </authorList>
    </citation>
    <scope>IDENTIFICATION</scope>
</reference>
<dbReference type="EnsemblMetazoa" id="XM_021048678.2">
    <property type="protein sequence ID" value="XP_020904337.2"/>
    <property type="gene ID" value="LOC110242665"/>
</dbReference>
<evidence type="ECO:0000313" key="2">
    <source>
        <dbReference type="EnsemblMetazoa" id="XP_020904337.2"/>
    </source>
</evidence>
<dbReference type="CDD" id="cd00009">
    <property type="entry name" value="AAA"/>
    <property type="match status" value="1"/>
</dbReference>
<dbReference type="RefSeq" id="XP_020904337.2">
    <property type="nucleotide sequence ID" value="XM_021048678.2"/>
</dbReference>
<dbReference type="Pfam" id="PF01695">
    <property type="entry name" value="IstB_IS21"/>
    <property type="match status" value="1"/>
</dbReference>
<feature type="domain" description="AAA+ ATPase" evidence="1">
    <location>
        <begin position="12"/>
        <end position="144"/>
    </location>
</feature>
<dbReference type="GeneID" id="110242665"/>
<dbReference type="OMA" id="NKGFGEW"/>
<dbReference type="SMART" id="SM00382">
    <property type="entry name" value="AAA"/>
    <property type="match status" value="1"/>
</dbReference>
<organism evidence="2 3">
    <name type="scientific">Exaiptasia diaphana</name>
    <name type="common">Tropical sea anemone</name>
    <name type="synonym">Aiptasia pulchella</name>
    <dbReference type="NCBI Taxonomy" id="2652724"/>
    <lineage>
        <taxon>Eukaryota</taxon>
        <taxon>Metazoa</taxon>
        <taxon>Cnidaria</taxon>
        <taxon>Anthozoa</taxon>
        <taxon>Hexacorallia</taxon>
        <taxon>Actiniaria</taxon>
        <taxon>Aiptasiidae</taxon>
        <taxon>Exaiptasia</taxon>
    </lineage>
</organism>
<accession>A0A913XGE2</accession>
<proteinExistence type="predicted"/>
<evidence type="ECO:0000259" key="1">
    <source>
        <dbReference type="SMART" id="SM00382"/>
    </source>
</evidence>
<name>A0A913XGE2_EXADI</name>
<dbReference type="GO" id="GO:0006260">
    <property type="term" value="P:DNA replication"/>
    <property type="evidence" value="ECO:0007669"/>
    <property type="project" value="TreeGrafter"/>
</dbReference>
<dbReference type="GO" id="GO:0005524">
    <property type="term" value="F:ATP binding"/>
    <property type="evidence" value="ECO:0007669"/>
    <property type="project" value="InterPro"/>
</dbReference>
<dbReference type="InterPro" id="IPR002611">
    <property type="entry name" value="IstB_ATP-bd"/>
</dbReference>
<dbReference type="PANTHER" id="PTHR30050">
    <property type="entry name" value="CHROMOSOMAL REPLICATION INITIATOR PROTEIN DNAA"/>
    <property type="match status" value="1"/>
</dbReference>
<keyword evidence="3" id="KW-1185">Reference proteome</keyword>
<dbReference type="Proteomes" id="UP000887567">
    <property type="component" value="Unplaced"/>
</dbReference>
<dbReference type="KEGG" id="epa:110242665"/>